<dbReference type="PANTHER" id="PTHR46993">
    <property type="entry name" value="MYB TRANSCRIPTION FACTOR"/>
    <property type="match status" value="1"/>
</dbReference>
<reference evidence="2" key="1">
    <citation type="journal article" date="2023" name="Plant J.">
        <title>The genome of the king protea, Protea cynaroides.</title>
        <authorList>
            <person name="Chang J."/>
            <person name="Duong T.A."/>
            <person name="Schoeman C."/>
            <person name="Ma X."/>
            <person name="Roodt D."/>
            <person name="Barker N."/>
            <person name="Li Z."/>
            <person name="Van de Peer Y."/>
            <person name="Mizrachi E."/>
        </authorList>
    </citation>
    <scope>NUCLEOTIDE SEQUENCE</scope>
    <source>
        <tissue evidence="2">Young leaves</tissue>
    </source>
</reference>
<keyword evidence="3" id="KW-1185">Reference proteome</keyword>
<dbReference type="OrthoDB" id="608866at2759"/>
<dbReference type="AlphaFoldDB" id="A0A9Q0GT24"/>
<evidence type="ECO:0000256" key="1">
    <source>
        <dbReference type="SAM" id="MobiDB-lite"/>
    </source>
</evidence>
<name>A0A9Q0GT24_9MAGN</name>
<proteinExistence type="predicted"/>
<dbReference type="PANTHER" id="PTHR46993:SF4">
    <property type="entry name" value="MYB-LIKE HTH TRANSCRIPTIONAL REGULATOR FAMILY PROTEIN"/>
    <property type="match status" value="1"/>
</dbReference>
<accession>A0A9Q0GT24</accession>
<comment type="caution">
    <text evidence="2">The sequence shown here is derived from an EMBL/GenBank/DDBJ whole genome shotgun (WGS) entry which is preliminary data.</text>
</comment>
<gene>
    <name evidence="2" type="ORF">NE237_030433</name>
</gene>
<evidence type="ECO:0000313" key="3">
    <source>
        <dbReference type="Proteomes" id="UP001141806"/>
    </source>
</evidence>
<feature type="region of interest" description="Disordered" evidence="1">
    <location>
        <begin position="212"/>
        <end position="233"/>
    </location>
</feature>
<dbReference type="EMBL" id="JAMYWD010000012">
    <property type="protein sequence ID" value="KAJ4953601.1"/>
    <property type="molecule type" value="Genomic_DNA"/>
</dbReference>
<protein>
    <submittedName>
        <fullName evidence="2">Uncharacterized protein</fullName>
    </submittedName>
</protein>
<sequence>MKKEGRLKAICSASPTFGQSLKLFEAIWSASPTSDDSEAEEHEQVVVVVVGVPSQRLRRFHSSQLSPRSLEITPFSAHQYHMDLGFEDDRDKCGNLAVDLAEKSEEEMLQESTVVEVNGVLEAVKSKCKELQGLVLDSGDFGVRALDCLLPLSGLFDIGRSLLPDALDVAAKVVPDLESNKISTEHLEENQNGINLEPSFLVDEGVGAVEATWDDDETSHEASSKKSSLRSAKKRVVTPVKKYEPKKIVRRNVKKWSSLEEETLRIWCRRVWYRELDSNPKQQPRRQVAEYGKKILLIFLVSSEREITLLTSIRCYCPAEGLLCRN</sequence>
<dbReference type="Proteomes" id="UP001141806">
    <property type="component" value="Unassembled WGS sequence"/>
</dbReference>
<evidence type="ECO:0000313" key="2">
    <source>
        <dbReference type="EMBL" id="KAJ4953601.1"/>
    </source>
</evidence>
<organism evidence="2 3">
    <name type="scientific">Protea cynaroides</name>
    <dbReference type="NCBI Taxonomy" id="273540"/>
    <lineage>
        <taxon>Eukaryota</taxon>
        <taxon>Viridiplantae</taxon>
        <taxon>Streptophyta</taxon>
        <taxon>Embryophyta</taxon>
        <taxon>Tracheophyta</taxon>
        <taxon>Spermatophyta</taxon>
        <taxon>Magnoliopsida</taxon>
        <taxon>Proteales</taxon>
        <taxon>Proteaceae</taxon>
        <taxon>Protea</taxon>
    </lineage>
</organism>